<evidence type="ECO:0000256" key="1">
    <source>
        <dbReference type="SAM" id="SignalP"/>
    </source>
</evidence>
<dbReference type="EMBL" id="JAHCVJ010000003">
    <property type="protein sequence ID" value="MBT0664586.1"/>
    <property type="molecule type" value="Genomic_DNA"/>
</dbReference>
<feature type="chain" id="PRO_5043700184" evidence="1">
    <location>
        <begin position="25"/>
        <end position="312"/>
    </location>
</feature>
<organism evidence="2 3">
    <name type="scientific">Geoanaerobacter pelophilus</name>
    <dbReference type="NCBI Taxonomy" id="60036"/>
    <lineage>
        <taxon>Bacteria</taxon>
        <taxon>Pseudomonadati</taxon>
        <taxon>Thermodesulfobacteriota</taxon>
        <taxon>Desulfuromonadia</taxon>
        <taxon>Geobacterales</taxon>
        <taxon>Geobacteraceae</taxon>
        <taxon>Geoanaerobacter</taxon>
    </lineage>
</organism>
<dbReference type="Proteomes" id="UP000811899">
    <property type="component" value="Unassembled WGS sequence"/>
</dbReference>
<evidence type="ECO:0000313" key="3">
    <source>
        <dbReference type="Proteomes" id="UP000811899"/>
    </source>
</evidence>
<accession>A0AAW4LBM2</accession>
<proteinExistence type="predicted"/>
<name>A0AAW4LBM2_9BACT</name>
<comment type="caution">
    <text evidence="2">The sequence shown here is derived from an EMBL/GenBank/DDBJ whole genome shotgun (WGS) entry which is preliminary data.</text>
</comment>
<evidence type="ECO:0000313" key="2">
    <source>
        <dbReference type="EMBL" id="MBT0664586.1"/>
    </source>
</evidence>
<keyword evidence="3" id="KW-1185">Reference proteome</keyword>
<dbReference type="RefSeq" id="WP_214171347.1">
    <property type="nucleotide sequence ID" value="NZ_JAHCVJ010000003.1"/>
</dbReference>
<feature type="signal peptide" evidence="1">
    <location>
        <begin position="1"/>
        <end position="24"/>
    </location>
</feature>
<protein>
    <submittedName>
        <fullName evidence="2">Uncharacterized protein</fullName>
    </submittedName>
</protein>
<reference evidence="2 3" key="1">
    <citation type="submission" date="2021-05" db="EMBL/GenBank/DDBJ databases">
        <title>The draft genome of Geobacter pelophilus DSM 12255.</title>
        <authorList>
            <person name="Xu Z."/>
            <person name="Masuda Y."/>
            <person name="Itoh H."/>
            <person name="Senoo K."/>
        </authorList>
    </citation>
    <scope>NUCLEOTIDE SEQUENCE [LARGE SCALE GENOMIC DNA]</scope>
    <source>
        <strain evidence="2 3">DSM 12255</strain>
    </source>
</reference>
<gene>
    <name evidence="2" type="ORF">KI809_09770</name>
</gene>
<keyword evidence="1" id="KW-0732">Signal</keyword>
<sequence length="312" mass="33702">MKRISGLFAAACLVTVCWSGVALAWGSATHAYLDDRIGRSGMVFNSQELYGSMAADVFNFSFAHPSYMAYLYQKTHTDFMGIWEKARTPYAKALGYGFVSHNGVWGADLTAHTDGLTSGQGLGYVVDKAHLLKGVLIQVPELAALNLPDPVLLEMSHSMVEYGIDILVKKLEPQIGKKVAAAAIFRSPEFAMLLNSEYAGELATTFGISKKEATDFIIGTESDFRHLTLQYGIALSNNEEAAVQILAEQLSSFAAAFLRAYGVTLPDGVNLTPLAAFGIQQAMALCAADFAAELAATRNFTRKQLVLHGVKD</sequence>
<dbReference type="AlphaFoldDB" id="A0AAW4LBM2"/>